<dbReference type="EnsemblMetazoa" id="GPPI044878-RA">
    <property type="protein sequence ID" value="GPPI044878-PA"/>
    <property type="gene ID" value="GPPI044878"/>
</dbReference>
<feature type="transmembrane region" description="Helical" evidence="1">
    <location>
        <begin position="55"/>
        <end position="88"/>
    </location>
</feature>
<keyword evidence="1" id="KW-0812">Transmembrane</keyword>
<dbReference type="AlphaFoldDB" id="A0A1B0BZ72"/>
<keyword evidence="4" id="KW-1185">Reference proteome</keyword>
<evidence type="ECO:0000313" key="3">
    <source>
        <dbReference type="EnsemblMetazoa" id="GPPI044878-PA"/>
    </source>
</evidence>
<proteinExistence type="predicted"/>
<dbReference type="EMBL" id="JXJN01023013">
    <property type="status" value="NOT_ANNOTATED_CDS"/>
    <property type="molecule type" value="Genomic_DNA"/>
</dbReference>
<feature type="signal peptide" evidence="2">
    <location>
        <begin position="1"/>
        <end position="16"/>
    </location>
</feature>
<keyword evidence="2" id="KW-0732">Signal</keyword>
<evidence type="ECO:0000313" key="4">
    <source>
        <dbReference type="Proteomes" id="UP000092460"/>
    </source>
</evidence>
<feature type="chain" id="PRO_5008405251" evidence="2">
    <location>
        <begin position="17"/>
        <end position="116"/>
    </location>
</feature>
<evidence type="ECO:0000256" key="2">
    <source>
        <dbReference type="SAM" id="SignalP"/>
    </source>
</evidence>
<evidence type="ECO:0000256" key="1">
    <source>
        <dbReference type="SAM" id="Phobius"/>
    </source>
</evidence>
<dbReference type="VEuPathDB" id="VectorBase:GPPI044878"/>
<keyword evidence="1" id="KW-1133">Transmembrane helix</keyword>
<dbReference type="Proteomes" id="UP000092460">
    <property type="component" value="Unassembled WGS sequence"/>
</dbReference>
<reference evidence="3" key="2">
    <citation type="submission" date="2020-05" db="UniProtKB">
        <authorList>
            <consortium name="EnsemblMetazoa"/>
        </authorList>
    </citation>
    <scope>IDENTIFICATION</scope>
    <source>
        <strain evidence="3">IAEA</strain>
    </source>
</reference>
<name>A0A1B0BZ72_9MUSC</name>
<reference evidence="4" key="1">
    <citation type="submission" date="2015-01" db="EMBL/GenBank/DDBJ databases">
        <authorList>
            <person name="Aksoy S."/>
            <person name="Warren W."/>
            <person name="Wilson R.K."/>
        </authorList>
    </citation>
    <scope>NUCLEOTIDE SEQUENCE [LARGE SCALE GENOMIC DNA]</scope>
    <source>
        <strain evidence="4">IAEA</strain>
    </source>
</reference>
<protein>
    <submittedName>
        <fullName evidence="3">Uncharacterized protein</fullName>
    </submittedName>
</protein>
<organism evidence="3 4">
    <name type="scientific">Glossina palpalis gambiensis</name>
    <dbReference type="NCBI Taxonomy" id="67801"/>
    <lineage>
        <taxon>Eukaryota</taxon>
        <taxon>Metazoa</taxon>
        <taxon>Ecdysozoa</taxon>
        <taxon>Arthropoda</taxon>
        <taxon>Hexapoda</taxon>
        <taxon>Insecta</taxon>
        <taxon>Pterygota</taxon>
        <taxon>Neoptera</taxon>
        <taxon>Endopterygota</taxon>
        <taxon>Diptera</taxon>
        <taxon>Brachycera</taxon>
        <taxon>Muscomorpha</taxon>
        <taxon>Hippoboscoidea</taxon>
        <taxon>Glossinidae</taxon>
        <taxon>Glossina</taxon>
    </lineage>
</organism>
<keyword evidence="1" id="KW-0472">Membrane</keyword>
<sequence length="116" mass="11709">MLQHALCALLFKLGQAMSVGWQYGGGDGGGSGGGNGGAGGAGDVDDGGGTCGVNYIKYVVVAVAVAVAVAIAVTIAVAIVVIVVILLFSFDINFFSNHSLRPTNFCRDLLTVTPYV</sequence>
<accession>A0A1B0BZ72</accession>